<reference evidence="6" key="1">
    <citation type="submission" date="2022-11" db="EMBL/GenBank/DDBJ databases">
        <title>Nonomuraea corallina sp. nov., a new species of the genus Nonomuraea isolated from sea side sediment in Thai sea.</title>
        <authorList>
            <person name="Ngamcharungchit C."/>
            <person name="Matsumoto A."/>
            <person name="Suriyachadkun C."/>
            <person name="Panbangred W."/>
            <person name="Inahashi Y."/>
            <person name="Intra B."/>
        </authorList>
    </citation>
    <scope>NUCLEOTIDE SEQUENCE</scope>
    <source>
        <strain evidence="6">MCN248</strain>
    </source>
</reference>
<dbReference type="EMBL" id="JAPNNL010000029">
    <property type="protein sequence ID" value="MDA0633851.1"/>
    <property type="molecule type" value="Genomic_DNA"/>
</dbReference>
<keyword evidence="1" id="KW-0805">Transcription regulation</keyword>
<keyword evidence="7" id="KW-1185">Reference proteome</keyword>
<evidence type="ECO:0000256" key="4">
    <source>
        <dbReference type="SAM" id="MobiDB-lite"/>
    </source>
</evidence>
<dbReference type="PANTHER" id="PTHR44846">
    <property type="entry name" value="MANNOSYL-D-GLYCERATE TRANSPORT/METABOLISM SYSTEM REPRESSOR MNGR-RELATED"/>
    <property type="match status" value="1"/>
</dbReference>
<gene>
    <name evidence="6" type="ORF">OUY22_10510</name>
</gene>
<comment type="caution">
    <text evidence="6">The sequence shown here is derived from an EMBL/GenBank/DDBJ whole genome shotgun (WGS) entry which is preliminary data.</text>
</comment>
<feature type="compositionally biased region" description="Polar residues" evidence="4">
    <location>
        <begin position="151"/>
        <end position="166"/>
    </location>
</feature>
<dbReference type="Pfam" id="PF00392">
    <property type="entry name" value="GntR"/>
    <property type="match status" value="2"/>
</dbReference>
<dbReference type="InterPro" id="IPR036388">
    <property type="entry name" value="WH-like_DNA-bd_sf"/>
</dbReference>
<dbReference type="SMART" id="SM00345">
    <property type="entry name" value="HTH_GNTR"/>
    <property type="match status" value="2"/>
</dbReference>
<evidence type="ECO:0000259" key="5">
    <source>
        <dbReference type="PROSITE" id="PS50949"/>
    </source>
</evidence>
<sequence length="166" mass="18463">MADLIEARIRSGGLREGDPVPSEAALETGFTIARTTARRVARELRDRGLAYTLQGEGTFVGPPCVPRQRRTVPLYHIIAADLAERIGEGAFRPNRPIPSEKWLMNNYGVAKATARAAVAHLRKQGWVFTVPYRGTYVSSEERWPTTRNDRQTTVVESSTSQPSARQ</sequence>
<dbReference type="InterPro" id="IPR036390">
    <property type="entry name" value="WH_DNA-bd_sf"/>
</dbReference>
<dbReference type="Gene3D" id="1.10.10.10">
    <property type="entry name" value="Winged helix-like DNA-binding domain superfamily/Winged helix DNA-binding domain"/>
    <property type="match status" value="2"/>
</dbReference>
<organism evidence="6 7">
    <name type="scientific">Nonomuraea corallina</name>
    <dbReference type="NCBI Taxonomy" id="2989783"/>
    <lineage>
        <taxon>Bacteria</taxon>
        <taxon>Bacillati</taxon>
        <taxon>Actinomycetota</taxon>
        <taxon>Actinomycetes</taxon>
        <taxon>Streptosporangiales</taxon>
        <taxon>Streptosporangiaceae</taxon>
        <taxon>Nonomuraea</taxon>
    </lineage>
</organism>
<evidence type="ECO:0000256" key="2">
    <source>
        <dbReference type="ARBA" id="ARBA00023125"/>
    </source>
</evidence>
<feature type="region of interest" description="Disordered" evidence="4">
    <location>
        <begin position="142"/>
        <end position="166"/>
    </location>
</feature>
<name>A0ABT4SA86_9ACTN</name>
<dbReference type="PROSITE" id="PS50949">
    <property type="entry name" value="HTH_GNTR"/>
    <property type="match status" value="2"/>
</dbReference>
<feature type="domain" description="HTH gntR-type" evidence="5">
    <location>
        <begin position="72"/>
        <end position="140"/>
    </location>
</feature>
<dbReference type="PANTHER" id="PTHR44846:SF1">
    <property type="entry name" value="MANNOSYL-D-GLYCERATE TRANSPORT_METABOLISM SYSTEM REPRESSOR MNGR-RELATED"/>
    <property type="match status" value="1"/>
</dbReference>
<evidence type="ECO:0000256" key="1">
    <source>
        <dbReference type="ARBA" id="ARBA00023015"/>
    </source>
</evidence>
<dbReference type="InterPro" id="IPR050679">
    <property type="entry name" value="Bact_HTH_transcr_reg"/>
</dbReference>
<accession>A0ABT4SA86</accession>
<protein>
    <submittedName>
        <fullName evidence="6">GntR family transcriptional regulator</fullName>
    </submittedName>
</protein>
<dbReference type="RefSeq" id="WP_270154674.1">
    <property type="nucleotide sequence ID" value="NZ_JAPNNL010000029.1"/>
</dbReference>
<evidence type="ECO:0000313" key="7">
    <source>
        <dbReference type="Proteomes" id="UP001144036"/>
    </source>
</evidence>
<keyword evidence="2" id="KW-0238">DNA-binding</keyword>
<dbReference type="Proteomes" id="UP001144036">
    <property type="component" value="Unassembled WGS sequence"/>
</dbReference>
<dbReference type="SUPFAM" id="SSF46785">
    <property type="entry name" value="Winged helix' DNA-binding domain"/>
    <property type="match status" value="2"/>
</dbReference>
<feature type="domain" description="HTH gntR-type" evidence="5">
    <location>
        <begin position="1"/>
        <end position="63"/>
    </location>
</feature>
<proteinExistence type="predicted"/>
<evidence type="ECO:0000256" key="3">
    <source>
        <dbReference type="ARBA" id="ARBA00023163"/>
    </source>
</evidence>
<evidence type="ECO:0000313" key="6">
    <source>
        <dbReference type="EMBL" id="MDA0633851.1"/>
    </source>
</evidence>
<keyword evidence="3" id="KW-0804">Transcription</keyword>
<dbReference type="CDD" id="cd07377">
    <property type="entry name" value="WHTH_GntR"/>
    <property type="match status" value="1"/>
</dbReference>
<dbReference type="InterPro" id="IPR000524">
    <property type="entry name" value="Tscrpt_reg_HTH_GntR"/>
</dbReference>